<dbReference type="AlphaFoldDB" id="A0A9D5B5G6"/>
<accession>A0A9D5B5G6</accession>
<evidence type="ECO:0000313" key="1">
    <source>
        <dbReference type="EMBL" id="KAI5430119.1"/>
    </source>
</evidence>
<evidence type="ECO:0008006" key="3">
    <source>
        <dbReference type="Google" id="ProtNLM"/>
    </source>
</evidence>
<protein>
    <recommendedName>
        <fullName evidence="3">Reverse transcriptase domain-containing protein</fullName>
    </recommendedName>
</protein>
<comment type="caution">
    <text evidence="1">The sequence shown here is derived from an EMBL/GenBank/DDBJ whole genome shotgun (WGS) entry which is preliminary data.</text>
</comment>
<evidence type="ECO:0000313" key="2">
    <source>
        <dbReference type="Proteomes" id="UP001058974"/>
    </source>
</evidence>
<dbReference type="EMBL" id="JAMSHJ010000003">
    <property type="protein sequence ID" value="KAI5430119.1"/>
    <property type="molecule type" value="Genomic_DNA"/>
</dbReference>
<dbReference type="Proteomes" id="UP001058974">
    <property type="component" value="Chromosome 3"/>
</dbReference>
<proteinExistence type="predicted"/>
<dbReference type="Gramene" id="Psat03G0462400-T1">
    <property type="protein sequence ID" value="KAI5430119.1"/>
    <property type="gene ID" value="KIW84_034624"/>
</dbReference>
<reference evidence="1 2" key="1">
    <citation type="journal article" date="2022" name="Nat. Genet.">
        <title>Improved pea reference genome and pan-genome highlight genomic features and evolutionary characteristics.</title>
        <authorList>
            <person name="Yang T."/>
            <person name="Liu R."/>
            <person name="Luo Y."/>
            <person name="Hu S."/>
            <person name="Wang D."/>
            <person name="Wang C."/>
            <person name="Pandey M.K."/>
            <person name="Ge S."/>
            <person name="Xu Q."/>
            <person name="Li N."/>
            <person name="Li G."/>
            <person name="Huang Y."/>
            <person name="Saxena R.K."/>
            <person name="Ji Y."/>
            <person name="Li M."/>
            <person name="Yan X."/>
            <person name="He Y."/>
            <person name="Liu Y."/>
            <person name="Wang X."/>
            <person name="Xiang C."/>
            <person name="Varshney R.K."/>
            <person name="Ding H."/>
            <person name="Gao S."/>
            <person name="Zong X."/>
        </authorList>
    </citation>
    <scope>NUCLEOTIDE SEQUENCE [LARGE SCALE GENOMIC DNA]</scope>
    <source>
        <strain evidence="1 2">cv. Zhongwan 6</strain>
    </source>
</reference>
<sequence>MTSTIRSIMTKEEGEEDCDLLELARKEVKIGAASEANVKSRMVALLKEHVDTFAWTYQDMPGSDTDVVVRKLPLREDCPLVKQSAGATYQSNFVS</sequence>
<keyword evidence="2" id="KW-1185">Reference proteome</keyword>
<organism evidence="1 2">
    <name type="scientific">Pisum sativum</name>
    <name type="common">Garden pea</name>
    <name type="synonym">Lathyrus oleraceus</name>
    <dbReference type="NCBI Taxonomy" id="3888"/>
    <lineage>
        <taxon>Eukaryota</taxon>
        <taxon>Viridiplantae</taxon>
        <taxon>Streptophyta</taxon>
        <taxon>Embryophyta</taxon>
        <taxon>Tracheophyta</taxon>
        <taxon>Spermatophyta</taxon>
        <taxon>Magnoliopsida</taxon>
        <taxon>eudicotyledons</taxon>
        <taxon>Gunneridae</taxon>
        <taxon>Pentapetalae</taxon>
        <taxon>rosids</taxon>
        <taxon>fabids</taxon>
        <taxon>Fabales</taxon>
        <taxon>Fabaceae</taxon>
        <taxon>Papilionoideae</taxon>
        <taxon>50 kb inversion clade</taxon>
        <taxon>NPAAA clade</taxon>
        <taxon>Hologalegina</taxon>
        <taxon>IRL clade</taxon>
        <taxon>Fabeae</taxon>
        <taxon>Lathyrus</taxon>
    </lineage>
</organism>
<gene>
    <name evidence="1" type="ORF">KIW84_034624</name>
</gene>
<name>A0A9D5B5G6_PEA</name>